<evidence type="ECO:0000256" key="1">
    <source>
        <dbReference type="ARBA" id="ARBA00009175"/>
    </source>
</evidence>
<reference evidence="5" key="2">
    <citation type="submission" date="2021-02" db="EMBL/GenBank/DDBJ databases">
        <authorList>
            <person name="Merkel A.Y."/>
        </authorList>
    </citation>
    <scope>NUCLEOTIDE SEQUENCE</scope>
    <source>
        <strain evidence="5">T05b</strain>
    </source>
</reference>
<sequence length="245" mass="26220">MKKLMLGILLVCSAVFAEKITVFSASSTKLAMEEVVALFKKANPNAEVNMYYSASGKAFAQFSNGFKYDLFFAANMGYAEALAKQGDAISDPKPFVLGTVALYSHNPALVAKGLSVLGASEVKNISIANPRVAPYGVAAMQIIENAGLSKAVEGKIAQGENIGQSVQFVDTGAADVGLVAFSLIKNTAKPEEYMEVDQALYEPIKQGFVVTKYAKDNNTAFAFADFIFTKEAQDVFVKYGFGVPQ</sequence>
<dbReference type="Proteomes" id="UP000703590">
    <property type="component" value="Unassembled WGS sequence"/>
</dbReference>
<evidence type="ECO:0000256" key="3">
    <source>
        <dbReference type="ARBA" id="ARBA00022729"/>
    </source>
</evidence>
<feature type="chain" id="PRO_5047486756" evidence="4">
    <location>
        <begin position="18"/>
        <end position="245"/>
    </location>
</feature>
<dbReference type="InterPro" id="IPR050682">
    <property type="entry name" value="ModA/WtpA"/>
</dbReference>
<dbReference type="PANTHER" id="PTHR30632">
    <property type="entry name" value="MOLYBDATE-BINDING PERIPLASMIC PROTEIN"/>
    <property type="match status" value="1"/>
</dbReference>
<keyword evidence="6" id="KW-1185">Reference proteome</keyword>
<comment type="similarity">
    <text evidence="1">Belongs to the bacterial solute-binding protein ModA family.</text>
</comment>
<dbReference type="EMBL" id="JAFHKK010000025">
    <property type="protein sequence ID" value="MBN2965148.1"/>
    <property type="molecule type" value="Genomic_DNA"/>
</dbReference>
<dbReference type="InterPro" id="IPR005950">
    <property type="entry name" value="ModA"/>
</dbReference>
<dbReference type="PANTHER" id="PTHR30632:SF14">
    <property type="entry name" value="TUNGSTATE_MOLYBDATE_CHROMATE-BINDING PROTEIN MODA"/>
    <property type="match status" value="1"/>
</dbReference>
<comment type="caution">
    <text evidence="5">The sequence shown here is derived from an EMBL/GenBank/DDBJ whole genome shotgun (WGS) entry which is preliminary data.</text>
</comment>
<dbReference type="SUPFAM" id="SSF53850">
    <property type="entry name" value="Periplasmic binding protein-like II"/>
    <property type="match status" value="1"/>
</dbReference>
<keyword evidence="2" id="KW-0479">Metal-binding</keyword>
<name>A0ABS2WU11_9BACT</name>
<dbReference type="PIRSF" id="PIRSF004846">
    <property type="entry name" value="ModA"/>
    <property type="match status" value="1"/>
</dbReference>
<evidence type="ECO:0000313" key="6">
    <source>
        <dbReference type="Proteomes" id="UP000703590"/>
    </source>
</evidence>
<evidence type="ECO:0000256" key="2">
    <source>
        <dbReference type="ARBA" id="ARBA00022723"/>
    </source>
</evidence>
<organism evidence="5 6">
    <name type="scientific">Sulfurospirillum tamanense</name>
    <dbReference type="NCBI Taxonomy" id="2813362"/>
    <lineage>
        <taxon>Bacteria</taxon>
        <taxon>Pseudomonadati</taxon>
        <taxon>Campylobacterota</taxon>
        <taxon>Epsilonproteobacteria</taxon>
        <taxon>Campylobacterales</taxon>
        <taxon>Sulfurospirillaceae</taxon>
        <taxon>Sulfurospirillum</taxon>
    </lineage>
</organism>
<feature type="signal peptide" evidence="4">
    <location>
        <begin position="1"/>
        <end position="17"/>
    </location>
</feature>
<dbReference type="Gene3D" id="3.40.190.10">
    <property type="entry name" value="Periplasmic binding protein-like II"/>
    <property type="match status" value="2"/>
</dbReference>
<dbReference type="RefSeq" id="WP_205459696.1">
    <property type="nucleotide sequence ID" value="NZ_JAFHKK010000025.1"/>
</dbReference>
<proteinExistence type="inferred from homology"/>
<reference evidence="5" key="1">
    <citation type="submission" date="2021-02" db="EMBL/GenBank/DDBJ databases">
        <title>Sulfurospirillum tamanensis sp. nov.</title>
        <authorList>
            <person name="Frolova A."/>
            <person name="Merkel A."/>
            <person name="Slobodkin A."/>
        </authorList>
    </citation>
    <scope>NUCLEOTIDE SEQUENCE</scope>
    <source>
        <strain evidence="5">T05b</strain>
    </source>
</reference>
<evidence type="ECO:0000256" key="4">
    <source>
        <dbReference type="SAM" id="SignalP"/>
    </source>
</evidence>
<evidence type="ECO:0000313" key="5">
    <source>
        <dbReference type="EMBL" id="MBN2965148.1"/>
    </source>
</evidence>
<accession>A0ABS2WU11</accession>
<dbReference type="NCBIfam" id="TIGR01256">
    <property type="entry name" value="modA"/>
    <property type="match status" value="1"/>
</dbReference>
<protein>
    <submittedName>
        <fullName evidence="5">Molybdate ABC transporter substrate-binding protein</fullName>
    </submittedName>
</protein>
<dbReference type="Pfam" id="PF13531">
    <property type="entry name" value="SBP_bac_11"/>
    <property type="match status" value="1"/>
</dbReference>
<gene>
    <name evidence="5" type="primary">modA</name>
    <name evidence="5" type="ORF">JWV37_10170</name>
</gene>
<keyword evidence="3 4" id="KW-0732">Signal</keyword>